<dbReference type="SUPFAM" id="SSF55103">
    <property type="entry name" value="FAD-linked oxidases, C-terminal domain"/>
    <property type="match status" value="1"/>
</dbReference>
<dbReference type="InterPro" id="IPR016169">
    <property type="entry name" value="FAD-bd_PCMH_sub2"/>
</dbReference>
<gene>
    <name evidence="7" type="ORF">I5E68_02795</name>
</gene>
<dbReference type="PANTHER" id="PTHR43716">
    <property type="entry name" value="D-2-HYDROXYGLUTARATE DEHYDROGENASE, MITOCHONDRIAL"/>
    <property type="match status" value="1"/>
</dbReference>
<organism evidence="7 8">
    <name type="scientific">Novosphingobium aureum</name>
    <dbReference type="NCBI Taxonomy" id="2792964"/>
    <lineage>
        <taxon>Bacteria</taxon>
        <taxon>Pseudomonadati</taxon>
        <taxon>Pseudomonadota</taxon>
        <taxon>Alphaproteobacteria</taxon>
        <taxon>Sphingomonadales</taxon>
        <taxon>Sphingomonadaceae</taxon>
        <taxon>Novosphingobium</taxon>
    </lineage>
</organism>
<protein>
    <submittedName>
        <fullName evidence="7">FAD-binding oxidoreductase</fullName>
    </submittedName>
</protein>
<keyword evidence="4" id="KW-0274">FAD</keyword>
<dbReference type="PROSITE" id="PS51387">
    <property type="entry name" value="FAD_PCMH"/>
    <property type="match status" value="1"/>
</dbReference>
<dbReference type="EMBL" id="JADZGI010000001">
    <property type="protein sequence ID" value="MBH0111878.1"/>
    <property type="molecule type" value="Genomic_DNA"/>
</dbReference>
<dbReference type="Gene3D" id="3.30.43.10">
    <property type="entry name" value="Uridine Diphospho-n-acetylenolpyruvylglucosamine Reductase, domain 2"/>
    <property type="match status" value="1"/>
</dbReference>
<dbReference type="Pfam" id="PF02913">
    <property type="entry name" value="FAD-oxidase_C"/>
    <property type="match status" value="1"/>
</dbReference>
<evidence type="ECO:0000259" key="6">
    <source>
        <dbReference type="PROSITE" id="PS51387"/>
    </source>
</evidence>
<evidence type="ECO:0000313" key="7">
    <source>
        <dbReference type="EMBL" id="MBH0111878.1"/>
    </source>
</evidence>
<dbReference type="InterPro" id="IPR016164">
    <property type="entry name" value="FAD-linked_Oxase-like_C"/>
</dbReference>
<comment type="similarity">
    <text evidence="2">Belongs to the FAD-binding oxidoreductase/transferase type 4 family.</text>
</comment>
<dbReference type="InterPro" id="IPR006094">
    <property type="entry name" value="Oxid_FAD_bind_N"/>
</dbReference>
<dbReference type="RefSeq" id="WP_197160575.1">
    <property type="nucleotide sequence ID" value="NZ_JADZGI010000001.1"/>
</dbReference>
<dbReference type="InterPro" id="IPR016171">
    <property type="entry name" value="Vanillyl_alc_oxidase_C-sub2"/>
</dbReference>
<proteinExistence type="inferred from homology"/>
<dbReference type="AlphaFoldDB" id="A0A931MJM6"/>
<reference evidence="7" key="1">
    <citation type="submission" date="2020-11" db="EMBL/GenBank/DDBJ databases">
        <title>Novosphingobium aureum sp. nov., a marine bacterium isolated from sediment of a salt flat.</title>
        <authorList>
            <person name="Yoo Y."/>
            <person name="Kim J.-J."/>
        </authorList>
    </citation>
    <scope>NUCLEOTIDE SEQUENCE</scope>
    <source>
        <strain evidence="7">YJ-S2-02</strain>
    </source>
</reference>
<dbReference type="Gene3D" id="1.10.45.10">
    <property type="entry name" value="Vanillyl-alcohol Oxidase, Chain A, domain 4"/>
    <property type="match status" value="1"/>
</dbReference>
<keyword evidence="8" id="KW-1185">Reference proteome</keyword>
<comment type="caution">
    <text evidence="7">The sequence shown here is derived from an EMBL/GenBank/DDBJ whole genome shotgun (WGS) entry which is preliminary data.</text>
</comment>
<dbReference type="InterPro" id="IPR016167">
    <property type="entry name" value="FAD-bd_PCMH_sub1"/>
</dbReference>
<evidence type="ECO:0000256" key="4">
    <source>
        <dbReference type="ARBA" id="ARBA00022827"/>
    </source>
</evidence>
<dbReference type="GO" id="GO:0016491">
    <property type="term" value="F:oxidoreductase activity"/>
    <property type="evidence" value="ECO:0007669"/>
    <property type="project" value="UniProtKB-KW"/>
</dbReference>
<feature type="domain" description="FAD-binding PCMH-type" evidence="6">
    <location>
        <begin position="33"/>
        <end position="212"/>
    </location>
</feature>
<keyword evidence="3" id="KW-0285">Flavoprotein</keyword>
<dbReference type="SUPFAM" id="SSF56176">
    <property type="entry name" value="FAD-binding/transporter-associated domain-like"/>
    <property type="match status" value="1"/>
</dbReference>
<comment type="cofactor">
    <cofactor evidence="1">
        <name>FAD</name>
        <dbReference type="ChEBI" id="CHEBI:57692"/>
    </cofactor>
</comment>
<dbReference type="PANTHER" id="PTHR43716:SF1">
    <property type="entry name" value="D-2-HYDROXYGLUTARATE DEHYDROGENASE, MITOCHONDRIAL"/>
    <property type="match status" value="1"/>
</dbReference>
<dbReference type="Gene3D" id="3.30.465.10">
    <property type="match status" value="1"/>
</dbReference>
<name>A0A931MJM6_9SPHN</name>
<dbReference type="InterPro" id="IPR036318">
    <property type="entry name" value="FAD-bd_PCMH-like_sf"/>
</dbReference>
<dbReference type="Proteomes" id="UP000617634">
    <property type="component" value="Unassembled WGS sequence"/>
</dbReference>
<dbReference type="InterPro" id="IPR051264">
    <property type="entry name" value="FAD-oxidored/transferase_4"/>
</dbReference>
<dbReference type="Pfam" id="PF01565">
    <property type="entry name" value="FAD_binding_4"/>
    <property type="match status" value="1"/>
</dbReference>
<dbReference type="InterPro" id="IPR016166">
    <property type="entry name" value="FAD-bd_PCMH"/>
</dbReference>
<dbReference type="GO" id="GO:0071949">
    <property type="term" value="F:FAD binding"/>
    <property type="evidence" value="ECO:0007669"/>
    <property type="project" value="InterPro"/>
</dbReference>
<accession>A0A931MJM6</accession>
<dbReference type="Gene3D" id="3.30.70.2190">
    <property type="match status" value="1"/>
</dbReference>
<evidence type="ECO:0000256" key="5">
    <source>
        <dbReference type="ARBA" id="ARBA00023002"/>
    </source>
</evidence>
<dbReference type="GO" id="GO:0022904">
    <property type="term" value="P:respiratory electron transport chain"/>
    <property type="evidence" value="ECO:0007669"/>
    <property type="project" value="TreeGrafter"/>
</dbReference>
<sequence>MILDALRAELGEGRVCAAPDIEPRYFDDETGGVAGKPLGLVRPASTQEVSRVLSLCNAAGQPVVVQGGRTGLTRGAVPRDDELVLSLENFAAIEAVDAATGTMALGAGVALQAAQEAAAEAGWRLAVDIGARGSCTIGGMIATNAGGHQVFRHGMMRAQVLGLEAVLADGSVVSAMQPMLKNNTGYDWTQLMIGAEGTLGVVTRALLRLQPAVAGLETALCAVPDYAALVRLLALLRARLGPRLASFEAMWDDFLAQAIAHCALRAPFAQDWPCTVLVECEGEDDGALAAALEAAFEAGMLGDALIAQSGAARDGFWAYRDAIGEITRTMTHFEPFDVGAPTAVIGALVETVRAGLEAEFGALPCACFGHVADGNLHIALDLGAPGREHRAQAVVYDAVRAAGGTVSAEHGIGMLKRDWLGHTRSPAEIALMRRVRVALDPRGILNPGRIFDMETA</sequence>
<evidence type="ECO:0000256" key="3">
    <source>
        <dbReference type="ARBA" id="ARBA00022630"/>
    </source>
</evidence>
<evidence type="ECO:0000256" key="1">
    <source>
        <dbReference type="ARBA" id="ARBA00001974"/>
    </source>
</evidence>
<dbReference type="FunFam" id="1.10.45.10:FF:000001">
    <property type="entry name" value="D-lactate dehydrogenase mitochondrial"/>
    <property type="match status" value="1"/>
</dbReference>
<evidence type="ECO:0000313" key="8">
    <source>
        <dbReference type="Proteomes" id="UP000617634"/>
    </source>
</evidence>
<dbReference type="InterPro" id="IPR004113">
    <property type="entry name" value="FAD-bd_oxidored_4_C"/>
</dbReference>
<dbReference type="Gene3D" id="3.30.70.2740">
    <property type="match status" value="1"/>
</dbReference>
<keyword evidence="5" id="KW-0560">Oxidoreductase</keyword>
<evidence type="ECO:0000256" key="2">
    <source>
        <dbReference type="ARBA" id="ARBA00008000"/>
    </source>
</evidence>